<evidence type="ECO:0000256" key="11">
    <source>
        <dbReference type="SAM" id="Phobius"/>
    </source>
</evidence>
<keyword evidence="12" id="KW-0732">Signal</keyword>
<dbReference type="GO" id="GO:0015677">
    <property type="term" value="P:copper ion import"/>
    <property type="evidence" value="ECO:0007669"/>
    <property type="project" value="TreeGrafter"/>
</dbReference>
<comment type="subcellular location">
    <subcellularLocation>
        <location evidence="1">Membrane</location>
        <topology evidence="1">Multi-pass membrane protein</topology>
    </subcellularLocation>
</comment>
<dbReference type="PANTHER" id="PTHR32361">
    <property type="entry name" value="FERRIC/CUPRIC REDUCTASE TRANSMEMBRANE COMPONENT"/>
    <property type="match status" value="1"/>
</dbReference>
<evidence type="ECO:0000256" key="6">
    <source>
        <dbReference type="ARBA" id="ARBA00022989"/>
    </source>
</evidence>
<feature type="transmembrane region" description="Helical" evidence="11">
    <location>
        <begin position="271"/>
        <end position="292"/>
    </location>
</feature>
<evidence type="ECO:0000259" key="13">
    <source>
        <dbReference type="PROSITE" id="PS51384"/>
    </source>
</evidence>
<feature type="transmembrane region" description="Helical" evidence="11">
    <location>
        <begin position="409"/>
        <end position="429"/>
    </location>
</feature>
<dbReference type="PANTHER" id="PTHR32361:SF9">
    <property type="entry name" value="FERRIC REDUCTASE TRANSMEMBRANE COMPONENT 3-RELATED"/>
    <property type="match status" value="1"/>
</dbReference>
<dbReference type="Gene3D" id="3.40.50.80">
    <property type="entry name" value="Nucleotide-binding domain of ferredoxin-NADP reductase (FNR) module"/>
    <property type="match status" value="1"/>
</dbReference>
<evidence type="ECO:0000256" key="7">
    <source>
        <dbReference type="ARBA" id="ARBA00023002"/>
    </source>
</evidence>
<feature type="transmembrane region" description="Helical" evidence="11">
    <location>
        <begin position="312"/>
        <end position="337"/>
    </location>
</feature>
<evidence type="ECO:0000313" key="15">
    <source>
        <dbReference type="Proteomes" id="UP000247647"/>
    </source>
</evidence>
<feature type="chain" id="PRO_5016265093" evidence="12">
    <location>
        <begin position="17"/>
        <end position="752"/>
    </location>
</feature>
<dbReference type="InterPro" id="IPR051410">
    <property type="entry name" value="Ferric/Cupric_Reductase"/>
</dbReference>
<protein>
    <submittedName>
        <fullName evidence="14">Ferric reductase transmembrane component 4</fullName>
    </submittedName>
</protein>
<dbReference type="RefSeq" id="XP_025477402.1">
    <property type="nucleotide sequence ID" value="XM_025621712.1"/>
</dbReference>
<dbReference type="Pfam" id="PF01794">
    <property type="entry name" value="Ferric_reduct"/>
    <property type="match status" value="1"/>
</dbReference>
<dbReference type="GO" id="GO:0006826">
    <property type="term" value="P:iron ion transport"/>
    <property type="evidence" value="ECO:0007669"/>
    <property type="project" value="TreeGrafter"/>
</dbReference>
<dbReference type="CDD" id="cd06186">
    <property type="entry name" value="NOX_Duox_like_FAD_NADP"/>
    <property type="match status" value="1"/>
</dbReference>
<evidence type="ECO:0000313" key="14">
    <source>
        <dbReference type="EMBL" id="PYH31924.1"/>
    </source>
</evidence>
<evidence type="ECO:0000256" key="2">
    <source>
        <dbReference type="ARBA" id="ARBA00006278"/>
    </source>
</evidence>
<keyword evidence="8" id="KW-0406">Ion transport</keyword>
<dbReference type="Pfam" id="PF08022">
    <property type="entry name" value="FAD_binding_8"/>
    <property type="match status" value="1"/>
</dbReference>
<proteinExistence type="inferred from homology"/>
<dbReference type="Pfam" id="PF08030">
    <property type="entry name" value="NAD_binding_6"/>
    <property type="match status" value="1"/>
</dbReference>
<dbReference type="InterPro" id="IPR017927">
    <property type="entry name" value="FAD-bd_FR_type"/>
</dbReference>
<dbReference type="GO" id="GO:0000293">
    <property type="term" value="F:ferric-chelate reductase activity"/>
    <property type="evidence" value="ECO:0007669"/>
    <property type="project" value="UniProtKB-ARBA"/>
</dbReference>
<keyword evidence="9 11" id="KW-0472">Membrane</keyword>
<evidence type="ECO:0000256" key="4">
    <source>
        <dbReference type="ARBA" id="ARBA00022692"/>
    </source>
</evidence>
<keyword evidence="5" id="KW-0249">Electron transport</keyword>
<evidence type="ECO:0000256" key="9">
    <source>
        <dbReference type="ARBA" id="ARBA00023136"/>
    </source>
</evidence>
<keyword evidence="15" id="KW-1185">Reference proteome</keyword>
<evidence type="ECO:0000256" key="5">
    <source>
        <dbReference type="ARBA" id="ARBA00022982"/>
    </source>
</evidence>
<evidence type="ECO:0000256" key="10">
    <source>
        <dbReference type="ARBA" id="ARBA00023180"/>
    </source>
</evidence>
<keyword evidence="4 11" id="KW-0812">Transmembrane</keyword>
<feature type="domain" description="FAD-binding FR-type" evidence="13">
    <location>
        <begin position="448"/>
        <end position="585"/>
    </location>
</feature>
<name>A0A318YD47_ASPNB</name>
<dbReference type="GeneID" id="37124168"/>
<accession>A0A318YD47</accession>
<dbReference type="PROSITE" id="PS51384">
    <property type="entry name" value="FAD_FR"/>
    <property type="match status" value="1"/>
</dbReference>
<sequence>MFLRISFLAIFVPALAEQKRSLDVISSLDADCLCPIYTALSQYTFASGPAGGIYNHSISVTSFFAEESYIETTTNFEDICNRTVEIASMYASARARCDGNSPAATISFWQELCDVDLSSIEPNGSRSYDSMPILDPDVNTTASTGTIESPVLLSESYYKRAYKTCVIHEKALCQDIRFGWGLMGYWAAILGVGMVQKILSFWTIRRTMDPRRDTEANAVSGPIEHKQISRPLSSTIHALRTHIIVPASFTPQLPHHQRLLYGHCIPKRLDLIIVFGFWLLCVLLACVNYDGNTKTSTMPQRNWHYSSDRTGILAYACLPFLWLFSGRNNIFLWVTDFDVQSFNTFHRHIAWACTLLAIVHSIGYSIILADYEDAYHAAWSHKPWYMGVIAVIGMSLLLVHSITRLRCKWYEVFLISHIVLAIVIIYALFQHTRPDGPQWNPYLWTVVAIWTFDRILRILRLAYCNLHIKFSESKISLPSSTVTYAPDSDLMTIDIEALSHVTPKAGQHYFLSQPLSVHCFETHPFALGAYSETPSHSPKVKSKLTFYVRPYNGWTKSLRDRCIRANNSIHPLLLLEGPYGHTAPLHTFDTVLLIAGGTGIAATLPYILDYAARLRRRTTKTTSIHLLWSARQKSMFSTVFKEELSHVLECEGVQVSFFCTGSAPVSLIESDKEDAVGSGTNAAGSNMCYYDGRPDIHGAVETEAEMTRESRTRLAVLCSGPGMMADECRLAVYEAMRRGCQGIRYFEEAFTW</sequence>
<evidence type="ECO:0000256" key="3">
    <source>
        <dbReference type="ARBA" id="ARBA00022448"/>
    </source>
</evidence>
<dbReference type="GO" id="GO:0006879">
    <property type="term" value="P:intracellular iron ion homeostasis"/>
    <property type="evidence" value="ECO:0007669"/>
    <property type="project" value="TreeGrafter"/>
</dbReference>
<gene>
    <name evidence="14" type="ORF">BO87DRAFT_363775</name>
</gene>
<feature type="signal peptide" evidence="12">
    <location>
        <begin position="1"/>
        <end position="16"/>
    </location>
</feature>
<dbReference type="AlphaFoldDB" id="A0A318YD47"/>
<feature type="transmembrane region" description="Helical" evidence="11">
    <location>
        <begin position="178"/>
        <end position="202"/>
    </location>
</feature>
<evidence type="ECO:0000256" key="12">
    <source>
        <dbReference type="SAM" id="SignalP"/>
    </source>
</evidence>
<dbReference type="InterPro" id="IPR013130">
    <property type="entry name" value="Fe3_Rdtase_TM_dom"/>
</dbReference>
<organism evidence="14 15">
    <name type="scientific">Aspergillus neoniger (strain CBS 115656)</name>
    <dbReference type="NCBI Taxonomy" id="1448310"/>
    <lineage>
        <taxon>Eukaryota</taxon>
        <taxon>Fungi</taxon>
        <taxon>Dikarya</taxon>
        <taxon>Ascomycota</taxon>
        <taxon>Pezizomycotina</taxon>
        <taxon>Eurotiomycetes</taxon>
        <taxon>Eurotiomycetidae</taxon>
        <taxon>Eurotiales</taxon>
        <taxon>Aspergillaceae</taxon>
        <taxon>Aspergillus</taxon>
        <taxon>Aspergillus subgen. Circumdati</taxon>
    </lineage>
</organism>
<dbReference type="GO" id="GO:0005886">
    <property type="term" value="C:plasma membrane"/>
    <property type="evidence" value="ECO:0007669"/>
    <property type="project" value="TreeGrafter"/>
</dbReference>
<feature type="transmembrane region" description="Helical" evidence="11">
    <location>
        <begin position="349"/>
        <end position="369"/>
    </location>
</feature>
<dbReference type="SFLD" id="SFLDS00052">
    <property type="entry name" value="Ferric_Reductase_Domain"/>
    <property type="match status" value="1"/>
</dbReference>
<comment type="similarity">
    <text evidence="2">Belongs to the ferric reductase (FRE) family.</text>
</comment>
<keyword evidence="6 11" id="KW-1133">Transmembrane helix</keyword>
<dbReference type="Proteomes" id="UP000247647">
    <property type="component" value="Unassembled WGS sequence"/>
</dbReference>
<dbReference type="SFLD" id="SFLDG01168">
    <property type="entry name" value="Ferric_reductase_subgroup_(FRE"/>
    <property type="match status" value="1"/>
</dbReference>
<keyword evidence="10" id="KW-0325">Glycoprotein</keyword>
<evidence type="ECO:0000256" key="8">
    <source>
        <dbReference type="ARBA" id="ARBA00023065"/>
    </source>
</evidence>
<dbReference type="SUPFAM" id="SSF52343">
    <property type="entry name" value="Ferredoxin reductase-like, C-terminal NADP-linked domain"/>
    <property type="match status" value="1"/>
</dbReference>
<keyword evidence="3" id="KW-0813">Transport</keyword>
<dbReference type="InterPro" id="IPR039261">
    <property type="entry name" value="FNR_nucleotide-bd"/>
</dbReference>
<dbReference type="InterPro" id="IPR013121">
    <property type="entry name" value="Fe_red_NAD-bd_6"/>
</dbReference>
<dbReference type="OrthoDB" id="167398at2759"/>
<keyword evidence="7" id="KW-0560">Oxidoreductase</keyword>
<reference evidence="14" key="1">
    <citation type="submission" date="2016-12" db="EMBL/GenBank/DDBJ databases">
        <title>The genomes of Aspergillus section Nigri reveals drivers in fungal speciation.</title>
        <authorList>
            <consortium name="DOE Joint Genome Institute"/>
            <person name="Vesth T.C."/>
            <person name="Nybo J."/>
            <person name="Theobald S."/>
            <person name="Brandl J."/>
            <person name="Frisvad J.C."/>
            <person name="Nielsen K.F."/>
            <person name="Lyhne E.K."/>
            <person name="Kogle M.E."/>
            <person name="Kuo A."/>
            <person name="Riley R."/>
            <person name="Clum A."/>
            <person name="Nolan M."/>
            <person name="Lipzen A."/>
            <person name="Salamov A."/>
            <person name="Henrissat B."/>
            <person name="Wiebenga A."/>
            <person name="De Vries R.P."/>
            <person name="Grigoriev I.V."/>
            <person name="Mortensen U.H."/>
            <person name="Andersen M.R."/>
            <person name="Baker S.E."/>
        </authorList>
    </citation>
    <scope>NUCLEOTIDE SEQUENCE [LARGE SCALE GENOMIC DNA]</scope>
    <source>
        <strain evidence="14">CBS 115656</strain>
    </source>
</reference>
<dbReference type="EMBL" id="KZ821470">
    <property type="protein sequence ID" value="PYH31924.1"/>
    <property type="molecule type" value="Genomic_DNA"/>
</dbReference>
<feature type="transmembrane region" description="Helical" evidence="11">
    <location>
        <begin position="384"/>
        <end position="402"/>
    </location>
</feature>
<evidence type="ECO:0000256" key="1">
    <source>
        <dbReference type="ARBA" id="ARBA00004141"/>
    </source>
</evidence>
<dbReference type="InterPro" id="IPR013112">
    <property type="entry name" value="FAD-bd_8"/>
</dbReference>